<reference evidence="2" key="2">
    <citation type="submission" date="2010-07" db="EMBL/GenBank/DDBJ databases">
        <authorList>
            <consortium name="The Broad Institute Genome Sequencing Platform"/>
            <consortium name="Broad Institute Genome Sequencing Center for Infectious Disease"/>
            <person name="Ma L.-J."/>
            <person name="Dead R."/>
            <person name="Young S."/>
            <person name="Zeng Q."/>
            <person name="Koehrsen M."/>
            <person name="Alvarado L."/>
            <person name="Berlin A."/>
            <person name="Chapman S.B."/>
            <person name="Chen Z."/>
            <person name="Freedman E."/>
            <person name="Gellesch M."/>
            <person name="Goldberg J."/>
            <person name="Griggs A."/>
            <person name="Gujja S."/>
            <person name="Heilman E.R."/>
            <person name="Heiman D."/>
            <person name="Hepburn T."/>
            <person name="Howarth C."/>
            <person name="Jen D."/>
            <person name="Larson L."/>
            <person name="Mehta T."/>
            <person name="Neiman D."/>
            <person name="Pearson M."/>
            <person name="Roberts A."/>
            <person name="Saif S."/>
            <person name="Shea T."/>
            <person name="Shenoy N."/>
            <person name="Sisk P."/>
            <person name="Stolte C."/>
            <person name="Sykes S."/>
            <person name="Walk T."/>
            <person name="White J."/>
            <person name="Yandava C."/>
            <person name="Haas B."/>
            <person name="Nusbaum C."/>
            <person name="Birren B."/>
        </authorList>
    </citation>
    <scope>NUCLEOTIDE SEQUENCE</scope>
    <source>
        <strain evidence="2">R3-111a-1</strain>
    </source>
</reference>
<dbReference type="AlphaFoldDB" id="J3NFH5"/>
<keyword evidence="4" id="KW-1185">Reference proteome</keyword>
<name>J3NFH5_GAET3</name>
<evidence type="ECO:0000313" key="4">
    <source>
        <dbReference type="Proteomes" id="UP000006039"/>
    </source>
</evidence>
<organism evidence="2">
    <name type="scientific">Gaeumannomyces tritici (strain R3-111a-1)</name>
    <name type="common">Wheat and barley take-all root rot fungus</name>
    <name type="synonym">Gaeumannomyces graminis var. tritici</name>
    <dbReference type="NCBI Taxonomy" id="644352"/>
    <lineage>
        <taxon>Eukaryota</taxon>
        <taxon>Fungi</taxon>
        <taxon>Dikarya</taxon>
        <taxon>Ascomycota</taxon>
        <taxon>Pezizomycotina</taxon>
        <taxon>Sordariomycetes</taxon>
        <taxon>Sordariomycetidae</taxon>
        <taxon>Magnaporthales</taxon>
        <taxon>Magnaporthaceae</taxon>
        <taxon>Gaeumannomyces</taxon>
    </lineage>
</organism>
<proteinExistence type="predicted"/>
<protein>
    <submittedName>
        <fullName evidence="2 3">Uncharacterized protein</fullName>
    </submittedName>
</protein>
<reference evidence="4" key="1">
    <citation type="submission" date="2010-07" db="EMBL/GenBank/DDBJ databases">
        <title>The genome sequence of Gaeumannomyces graminis var. tritici strain R3-111a-1.</title>
        <authorList>
            <consortium name="The Broad Institute Genome Sequencing Platform"/>
            <person name="Ma L.-J."/>
            <person name="Dead R."/>
            <person name="Young S."/>
            <person name="Zeng Q."/>
            <person name="Koehrsen M."/>
            <person name="Alvarado L."/>
            <person name="Berlin A."/>
            <person name="Chapman S.B."/>
            <person name="Chen Z."/>
            <person name="Freedman E."/>
            <person name="Gellesch M."/>
            <person name="Goldberg J."/>
            <person name="Griggs A."/>
            <person name="Gujja S."/>
            <person name="Heilman E.R."/>
            <person name="Heiman D."/>
            <person name="Hepburn T."/>
            <person name="Howarth C."/>
            <person name="Jen D."/>
            <person name="Larson L."/>
            <person name="Mehta T."/>
            <person name="Neiman D."/>
            <person name="Pearson M."/>
            <person name="Roberts A."/>
            <person name="Saif S."/>
            <person name="Shea T."/>
            <person name="Shenoy N."/>
            <person name="Sisk P."/>
            <person name="Stolte C."/>
            <person name="Sykes S."/>
            <person name="Walk T."/>
            <person name="White J."/>
            <person name="Yandava C."/>
            <person name="Haas B."/>
            <person name="Nusbaum C."/>
            <person name="Birren B."/>
        </authorList>
    </citation>
    <scope>NUCLEOTIDE SEQUENCE [LARGE SCALE GENOMIC DNA]</scope>
    <source>
        <strain evidence="4">R3-111a-1</strain>
    </source>
</reference>
<dbReference type="VEuPathDB" id="FungiDB:GGTG_00021"/>
<dbReference type="GeneID" id="20340479"/>
<dbReference type="EMBL" id="GL385395">
    <property type="protein sequence ID" value="EJT80015.1"/>
    <property type="molecule type" value="Genomic_DNA"/>
</dbReference>
<reference evidence="2" key="3">
    <citation type="submission" date="2010-09" db="EMBL/GenBank/DDBJ databases">
        <title>Annotation of Gaeumannomyces graminis var. tritici R3-111a-1.</title>
        <authorList>
            <consortium name="The Broad Institute Genome Sequencing Platform"/>
            <person name="Ma L.-J."/>
            <person name="Dead R."/>
            <person name="Young S.K."/>
            <person name="Zeng Q."/>
            <person name="Gargeya S."/>
            <person name="Fitzgerald M."/>
            <person name="Haas B."/>
            <person name="Abouelleil A."/>
            <person name="Alvarado L."/>
            <person name="Arachchi H.M."/>
            <person name="Berlin A."/>
            <person name="Brown A."/>
            <person name="Chapman S.B."/>
            <person name="Chen Z."/>
            <person name="Dunbar C."/>
            <person name="Freedman E."/>
            <person name="Gearin G."/>
            <person name="Gellesch M."/>
            <person name="Goldberg J."/>
            <person name="Griggs A."/>
            <person name="Gujja S."/>
            <person name="Heiman D."/>
            <person name="Howarth C."/>
            <person name="Larson L."/>
            <person name="Lui A."/>
            <person name="MacDonald P.J.P."/>
            <person name="Mehta T."/>
            <person name="Montmayeur A."/>
            <person name="Murphy C."/>
            <person name="Neiman D."/>
            <person name="Pearson M."/>
            <person name="Priest M."/>
            <person name="Roberts A."/>
            <person name="Saif S."/>
            <person name="Shea T."/>
            <person name="Shenoy N."/>
            <person name="Sisk P."/>
            <person name="Stolte C."/>
            <person name="Sykes S."/>
            <person name="Yandava C."/>
            <person name="Wortman J."/>
            <person name="Nusbaum C."/>
            <person name="Birren B."/>
        </authorList>
    </citation>
    <scope>NUCLEOTIDE SEQUENCE</scope>
    <source>
        <strain evidence="2">R3-111a-1</strain>
    </source>
</reference>
<dbReference type="EnsemblFungi" id="EJT80015">
    <property type="protein sequence ID" value="EJT80015"/>
    <property type="gene ID" value="GGTG_00021"/>
</dbReference>
<evidence type="ECO:0000256" key="1">
    <source>
        <dbReference type="SAM" id="MobiDB-lite"/>
    </source>
</evidence>
<dbReference type="Proteomes" id="UP000006039">
    <property type="component" value="Unassembled WGS sequence"/>
</dbReference>
<dbReference type="HOGENOM" id="CLU_3125155_0_0_1"/>
<accession>J3NFH5</accession>
<gene>
    <name evidence="3" type="primary">20340479</name>
    <name evidence="2" type="ORF">GGTG_00021</name>
</gene>
<evidence type="ECO:0000313" key="2">
    <source>
        <dbReference type="EMBL" id="EJT80015.1"/>
    </source>
</evidence>
<sequence>MAAGAVVASASVGGGLGLILRKQGKGVEPPEAQLGGTRNGPTPTREMTVP</sequence>
<dbReference type="RefSeq" id="XP_009216024.1">
    <property type="nucleotide sequence ID" value="XM_009217760.1"/>
</dbReference>
<reference evidence="3" key="5">
    <citation type="submission" date="2018-04" db="UniProtKB">
        <authorList>
            <consortium name="EnsemblFungi"/>
        </authorList>
    </citation>
    <scope>IDENTIFICATION</scope>
    <source>
        <strain evidence="3">R3-111a-1</strain>
    </source>
</reference>
<reference evidence="3" key="4">
    <citation type="journal article" date="2015" name="G3 (Bethesda)">
        <title>Genome sequences of three phytopathogenic species of the Magnaporthaceae family of fungi.</title>
        <authorList>
            <person name="Okagaki L.H."/>
            <person name="Nunes C.C."/>
            <person name="Sailsbery J."/>
            <person name="Clay B."/>
            <person name="Brown D."/>
            <person name="John T."/>
            <person name="Oh Y."/>
            <person name="Young N."/>
            <person name="Fitzgerald M."/>
            <person name="Haas B.J."/>
            <person name="Zeng Q."/>
            <person name="Young S."/>
            <person name="Adiconis X."/>
            <person name="Fan L."/>
            <person name="Levin J.Z."/>
            <person name="Mitchell T.K."/>
            <person name="Okubara P.A."/>
            <person name="Farman M.L."/>
            <person name="Kohn L.M."/>
            <person name="Birren B."/>
            <person name="Ma L.-J."/>
            <person name="Dean R.A."/>
        </authorList>
    </citation>
    <scope>NUCLEOTIDE SEQUENCE</scope>
    <source>
        <strain evidence="3">R3-111a-1</strain>
    </source>
</reference>
<feature type="region of interest" description="Disordered" evidence="1">
    <location>
        <begin position="23"/>
        <end position="50"/>
    </location>
</feature>
<evidence type="ECO:0000313" key="3">
    <source>
        <dbReference type="EnsemblFungi" id="EJT80015"/>
    </source>
</evidence>